<sequence length="150" mass="16164">MKVSLFIAAALSAHALANPVTSDGSSLERRAYGLWIDVFTDGWCNSGKAAQPISGWAWDGQCKNLKPGIYGAQFGDFTKGAWENCKVKFWQNQNCHGLATVFHPNEHIRPCGKVDGYGSFKCTYDCMAVANDGNGNFHIPGGAASVQITC</sequence>
<dbReference type="OrthoDB" id="4433839at2759"/>
<feature type="chain" id="PRO_5003523814" evidence="1">
    <location>
        <begin position="18"/>
        <end position="150"/>
    </location>
</feature>
<dbReference type="GeneID" id="25788160"/>
<evidence type="ECO:0000313" key="2">
    <source>
        <dbReference type="EMBL" id="EHK21792.1"/>
    </source>
</evidence>
<comment type="caution">
    <text evidence="2">The sequence shown here is derived from an EMBL/GenBank/DDBJ whole genome shotgun (WGS) entry which is preliminary data.</text>
</comment>
<dbReference type="VEuPathDB" id="FungiDB:TRIVIDRAFT_151784"/>
<dbReference type="eggNOG" id="ENOG502STDS">
    <property type="taxonomic scope" value="Eukaryota"/>
</dbReference>
<name>G9MUT2_HYPVG</name>
<proteinExistence type="predicted"/>
<dbReference type="RefSeq" id="XP_013955985.1">
    <property type="nucleotide sequence ID" value="XM_014100510.1"/>
</dbReference>
<dbReference type="Proteomes" id="UP000007115">
    <property type="component" value="Unassembled WGS sequence"/>
</dbReference>
<organism evidence="2 3">
    <name type="scientific">Hypocrea virens (strain Gv29-8 / FGSC 10586)</name>
    <name type="common">Gliocladium virens</name>
    <name type="synonym">Trichoderma virens</name>
    <dbReference type="NCBI Taxonomy" id="413071"/>
    <lineage>
        <taxon>Eukaryota</taxon>
        <taxon>Fungi</taxon>
        <taxon>Dikarya</taxon>
        <taxon>Ascomycota</taxon>
        <taxon>Pezizomycotina</taxon>
        <taxon>Sordariomycetes</taxon>
        <taxon>Hypocreomycetidae</taxon>
        <taxon>Hypocreales</taxon>
        <taxon>Hypocreaceae</taxon>
        <taxon>Trichoderma</taxon>
    </lineage>
</organism>
<dbReference type="EMBL" id="ABDF02000062">
    <property type="protein sequence ID" value="EHK21792.1"/>
    <property type="molecule type" value="Genomic_DNA"/>
</dbReference>
<gene>
    <name evidence="2" type="ORF">TRIVIDRAFT_151784</name>
</gene>
<dbReference type="OMA" id="WENADCH"/>
<feature type="signal peptide" evidence="1">
    <location>
        <begin position="1"/>
        <end position="17"/>
    </location>
</feature>
<dbReference type="HOGENOM" id="CLU_121094_0_0_1"/>
<evidence type="ECO:0000313" key="3">
    <source>
        <dbReference type="Proteomes" id="UP000007115"/>
    </source>
</evidence>
<accession>G9MUT2</accession>
<dbReference type="InParanoid" id="G9MUT2"/>
<evidence type="ECO:0000256" key="1">
    <source>
        <dbReference type="SAM" id="SignalP"/>
    </source>
</evidence>
<dbReference type="AlphaFoldDB" id="G9MUT2"/>
<keyword evidence="3" id="KW-1185">Reference proteome</keyword>
<protein>
    <submittedName>
        <fullName evidence="2">Uncharacterized protein</fullName>
    </submittedName>
</protein>
<keyword evidence="1" id="KW-0732">Signal</keyword>
<reference evidence="2 3" key="1">
    <citation type="journal article" date="2011" name="Genome Biol.">
        <title>Comparative genome sequence analysis underscores mycoparasitism as the ancestral life style of Trichoderma.</title>
        <authorList>
            <person name="Kubicek C.P."/>
            <person name="Herrera-Estrella A."/>
            <person name="Seidl-Seiboth V."/>
            <person name="Martinez D.A."/>
            <person name="Druzhinina I.S."/>
            <person name="Thon M."/>
            <person name="Zeilinger S."/>
            <person name="Casas-Flores S."/>
            <person name="Horwitz B.A."/>
            <person name="Mukherjee P.K."/>
            <person name="Mukherjee M."/>
            <person name="Kredics L."/>
            <person name="Alcaraz L.D."/>
            <person name="Aerts A."/>
            <person name="Antal Z."/>
            <person name="Atanasova L."/>
            <person name="Cervantes-Badillo M.G."/>
            <person name="Challacombe J."/>
            <person name="Chertkov O."/>
            <person name="McCluskey K."/>
            <person name="Coulpier F."/>
            <person name="Deshpande N."/>
            <person name="von Doehren H."/>
            <person name="Ebbole D.J."/>
            <person name="Esquivel-Naranjo E.U."/>
            <person name="Fekete E."/>
            <person name="Flipphi M."/>
            <person name="Glaser F."/>
            <person name="Gomez-Rodriguez E.Y."/>
            <person name="Gruber S."/>
            <person name="Han C."/>
            <person name="Henrissat B."/>
            <person name="Hermosa R."/>
            <person name="Hernandez-Onate M."/>
            <person name="Karaffa L."/>
            <person name="Kosti I."/>
            <person name="Le Crom S."/>
            <person name="Lindquist E."/>
            <person name="Lucas S."/>
            <person name="Luebeck M."/>
            <person name="Luebeck P.S."/>
            <person name="Margeot A."/>
            <person name="Metz B."/>
            <person name="Misra M."/>
            <person name="Nevalainen H."/>
            <person name="Omann M."/>
            <person name="Packer N."/>
            <person name="Perrone G."/>
            <person name="Uresti-Rivera E.E."/>
            <person name="Salamov A."/>
            <person name="Schmoll M."/>
            <person name="Seiboth B."/>
            <person name="Shapiro H."/>
            <person name="Sukno S."/>
            <person name="Tamayo-Ramos J.A."/>
            <person name="Tisch D."/>
            <person name="Wiest A."/>
            <person name="Wilkinson H.H."/>
            <person name="Zhang M."/>
            <person name="Coutinho P.M."/>
            <person name="Kenerley C.M."/>
            <person name="Monte E."/>
            <person name="Baker S.E."/>
            <person name="Grigoriev I.V."/>
        </authorList>
    </citation>
    <scope>NUCLEOTIDE SEQUENCE [LARGE SCALE GENOMIC DNA]</scope>
    <source>
        <strain evidence="3">Gv29-8 / FGSC 10586</strain>
    </source>
</reference>